<evidence type="ECO:0000256" key="2">
    <source>
        <dbReference type="SAM" id="SignalP"/>
    </source>
</evidence>
<gene>
    <name evidence="3" type="ORF">ACFPO9_14140</name>
</gene>
<sequence>MNRVSAIALLSAALLAGCNQSPADGMGPAQKAGKVVDEAGAKVQTAVQDQVVKADAAAERAREKAKEAAAEARTNLDRATAKVGEKVEQAGEKMQEAAR</sequence>
<accession>A0ABW0S2D0</accession>
<keyword evidence="2" id="KW-0732">Signal</keyword>
<organism evidence="3 4">
    <name type="scientific">Massilia aerilata</name>
    <dbReference type="NCBI Taxonomy" id="453817"/>
    <lineage>
        <taxon>Bacteria</taxon>
        <taxon>Pseudomonadati</taxon>
        <taxon>Pseudomonadota</taxon>
        <taxon>Betaproteobacteria</taxon>
        <taxon>Burkholderiales</taxon>
        <taxon>Oxalobacteraceae</taxon>
        <taxon>Telluria group</taxon>
        <taxon>Massilia</taxon>
    </lineage>
</organism>
<dbReference type="RefSeq" id="WP_379771753.1">
    <property type="nucleotide sequence ID" value="NZ_JBHSMZ010000009.1"/>
</dbReference>
<name>A0ABW0S2D0_9BURK</name>
<reference evidence="4" key="1">
    <citation type="journal article" date="2019" name="Int. J. Syst. Evol. Microbiol.">
        <title>The Global Catalogue of Microorganisms (GCM) 10K type strain sequencing project: providing services to taxonomists for standard genome sequencing and annotation.</title>
        <authorList>
            <consortium name="The Broad Institute Genomics Platform"/>
            <consortium name="The Broad Institute Genome Sequencing Center for Infectious Disease"/>
            <person name="Wu L."/>
            <person name="Ma J."/>
        </authorList>
    </citation>
    <scope>NUCLEOTIDE SEQUENCE [LARGE SCALE GENOMIC DNA]</scope>
    <source>
        <strain evidence="4">CGMCC 4.5798</strain>
    </source>
</reference>
<keyword evidence="4" id="KW-1185">Reference proteome</keyword>
<feature type="signal peptide" evidence="2">
    <location>
        <begin position="1"/>
        <end position="23"/>
    </location>
</feature>
<proteinExistence type="predicted"/>
<comment type="caution">
    <text evidence="3">The sequence shown here is derived from an EMBL/GenBank/DDBJ whole genome shotgun (WGS) entry which is preliminary data.</text>
</comment>
<evidence type="ECO:0000313" key="3">
    <source>
        <dbReference type="EMBL" id="MFC5549653.1"/>
    </source>
</evidence>
<feature type="region of interest" description="Disordered" evidence="1">
    <location>
        <begin position="63"/>
        <end position="99"/>
    </location>
</feature>
<evidence type="ECO:0000256" key="1">
    <source>
        <dbReference type="SAM" id="MobiDB-lite"/>
    </source>
</evidence>
<protein>
    <recommendedName>
        <fullName evidence="5">Lipoprotein</fullName>
    </recommendedName>
</protein>
<evidence type="ECO:0000313" key="4">
    <source>
        <dbReference type="Proteomes" id="UP001596086"/>
    </source>
</evidence>
<evidence type="ECO:0008006" key="5">
    <source>
        <dbReference type="Google" id="ProtNLM"/>
    </source>
</evidence>
<dbReference type="PROSITE" id="PS51257">
    <property type="entry name" value="PROKAR_LIPOPROTEIN"/>
    <property type="match status" value="1"/>
</dbReference>
<dbReference type="Proteomes" id="UP001596086">
    <property type="component" value="Unassembled WGS sequence"/>
</dbReference>
<feature type="chain" id="PRO_5046164113" description="Lipoprotein" evidence="2">
    <location>
        <begin position="24"/>
        <end position="99"/>
    </location>
</feature>
<dbReference type="EMBL" id="JBHSMZ010000009">
    <property type="protein sequence ID" value="MFC5549653.1"/>
    <property type="molecule type" value="Genomic_DNA"/>
</dbReference>